<organism evidence="2 3">
    <name type="scientific">Halteria grandinella</name>
    <dbReference type="NCBI Taxonomy" id="5974"/>
    <lineage>
        <taxon>Eukaryota</taxon>
        <taxon>Sar</taxon>
        <taxon>Alveolata</taxon>
        <taxon>Ciliophora</taxon>
        <taxon>Intramacronucleata</taxon>
        <taxon>Spirotrichea</taxon>
        <taxon>Stichotrichia</taxon>
        <taxon>Sporadotrichida</taxon>
        <taxon>Halteriidae</taxon>
        <taxon>Halteria</taxon>
    </lineage>
</organism>
<dbReference type="EMBL" id="RRYP01011277">
    <property type="protein sequence ID" value="TNV77837.1"/>
    <property type="molecule type" value="Genomic_DNA"/>
</dbReference>
<name>A0A8J8T0M9_HALGN</name>
<feature type="region of interest" description="Disordered" evidence="1">
    <location>
        <begin position="79"/>
        <end position="98"/>
    </location>
</feature>
<dbReference type="Proteomes" id="UP000785679">
    <property type="component" value="Unassembled WGS sequence"/>
</dbReference>
<dbReference type="AlphaFoldDB" id="A0A8J8T0M9"/>
<proteinExistence type="predicted"/>
<sequence length="130" mass="14266">MYMRDHPIPGVEWNSPDGIRQYKRAMGLELGDIEAMIQHIMTTIAPTGVYNGTPNPGECEQTPPEGQMLEENGEMLLRSSQDGQMGPGGNFTPDAQGGEQIIPSAVFGQSMTDDILFKYQLSDDAIAQYQ</sequence>
<evidence type="ECO:0000256" key="1">
    <source>
        <dbReference type="SAM" id="MobiDB-lite"/>
    </source>
</evidence>
<keyword evidence="3" id="KW-1185">Reference proteome</keyword>
<accession>A0A8J8T0M9</accession>
<gene>
    <name evidence="2" type="ORF">FGO68_gene9363</name>
</gene>
<protein>
    <submittedName>
        <fullName evidence="2">Uncharacterized protein</fullName>
    </submittedName>
</protein>
<comment type="caution">
    <text evidence="2">The sequence shown here is derived from an EMBL/GenBank/DDBJ whole genome shotgun (WGS) entry which is preliminary data.</text>
</comment>
<reference evidence="2" key="1">
    <citation type="submission" date="2019-06" db="EMBL/GenBank/DDBJ databases">
        <authorList>
            <person name="Zheng W."/>
        </authorList>
    </citation>
    <scope>NUCLEOTIDE SEQUENCE</scope>
    <source>
        <strain evidence="2">QDHG01</strain>
    </source>
</reference>
<evidence type="ECO:0000313" key="2">
    <source>
        <dbReference type="EMBL" id="TNV77837.1"/>
    </source>
</evidence>
<evidence type="ECO:0000313" key="3">
    <source>
        <dbReference type="Proteomes" id="UP000785679"/>
    </source>
</evidence>